<dbReference type="SUPFAM" id="SSF50199">
    <property type="entry name" value="Staphylococcal nuclease"/>
    <property type="match status" value="1"/>
</dbReference>
<organism evidence="3 4">
    <name type="scientific">Metamycoplasma equirhinis</name>
    <dbReference type="NCBI Taxonomy" id="92402"/>
    <lineage>
        <taxon>Bacteria</taxon>
        <taxon>Bacillati</taxon>
        <taxon>Mycoplasmatota</taxon>
        <taxon>Mycoplasmoidales</taxon>
        <taxon>Metamycoplasmataceae</taxon>
        <taxon>Metamycoplasma</taxon>
    </lineage>
</organism>
<reference evidence="3" key="1">
    <citation type="submission" date="2023-11" db="EMBL/GenBank/DDBJ databases">
        <title>Completed genome sequence of Mycoplasma equirhinis type strain M432/72.</title>
        <authorList>
            <person name="Spergser J."/>
        </authorList>
    </citation>
    <scope>NUCLEOTIDE SEQUENCE [LARGE SCALE GENOMIC DNA]</scope>
    <source>
        <strain evidence="3">M432/72</strain>
    </source>
</reference>
<accession>A0ABZ0PAL8</accession>
<evidence type="ECO:0000313" key="4">
    <source>
        <dbReference type="Proteomes" id="UP001303601"/>
    </source>
</evidence>
<dbReference type="RefSeq" id="WP_140031548.1">
    <property type="nucleotide sequence ID" value="NZ_CP137845.1"/>
</dbReference>
<keyword evidence="4" id="KW-1185">Reference proteome</keyword>
<keyword evidence="1" id="KW-0732">Signal</keyword>
<dbReference type="Gene3D" id="2.40.50.90">
    <property type="match status" value="1"/>
</dbReference>
<evidence type="ECO:0000313" key="3">
    <source>
        <dbReference type="EMBL" id="WPB54082.1"/>
    </source>
</evidence>
<dbReference type="InterPro" id="IPR035437">
    <property type="entry name" value="SNase_OB-fold_sf"/>
</dbReference>
<sequence length="408" mass="47514">MKQLKQRLLFLTIATTAILPLAVASSCNKKLVQTDIEQNLEENYASLKANDYHNVGRILYQNVENEIKDKFGDIVKIKRTLWEKFNYIEAKIKNVVDGDTISLEVTQPPRISYNGKEISIPSEIKIRIPMIDTLEEHTSGVKEREKSLAHIDSNYARKLLPVGTKVRVVSENWTNKTYNRHVGSIFFGEKYEKNFAIEMLAAGYTLARIPEEAINDFTYSYRDPFDNDKNLYSYLLPYAAYAMNDAIINKRGFYGEFELSGKKEQFNGPYDFAKEYLEHGEEIISTSRFIMHPKLWRGVKSDAENNIYKFVDKYNKENSKRVNSINTQEFRINATKKIILDAIEILKDHIKKYDESTIGSEKQKYHLYNLQTKVEIFETLNSIYKDFEEIKLEISELQKHLTLAKTKN</sequence>
<dbReference type="InterPro" id="IPR016071">
    <property type="entry name" value="Staphylococal_nuclease_OB-fold"/>
</dbReference>
<evidence type="ECO:0000256" key="1">
    <source>
        <dbReference type="SAM" id="SignalP"/>
    </source>
</evidence>
<feature type="chain" id="PRO_5047235428" description="TNase-like domain-containing protein" evidence="1">
    <location>
        <begin position="25"/>
        <end position="408"/>
    </location>
</feature>
<feature type="domain" description="TNase-like" evidence="2">
    <location>
        <begin position="86"/>
        <end position="234"/>
    </location>
</feature>
<feature type="signal peptide" evidence="1">
    <location>
        <begin position="1"/>
        <end position="24"/>
    </location>
</feature>
<name>A0ABZ0PAL8_9BACT</name>
<gene>
    <name evidence="3" type="ORF">R9B83_00700</name>
</gene>
<dbReference type="PROSITE" id="PS51257">
    <property type="entry name" value="PROKAR_LIPOPROTEIN"/>
    <property type="match status" value="1"/>
</dbReference>
<dbReference type="PROSITE" id="PS50830">
    <property type="entry name" value="TNASE_3"/>
    <property type="match status" value="1"/>
</dbReference>
<evidence type="ECO:0000259" key="2">
    <source>
        <dbReference type="PROSITE" id="PS50830"/>
    </source>
</evidence>
<dbReference type="Proteomes" id="UP001303601">
    <property type="component" value="Chromosome"/>
</dbReference>
<dbReference type="EMBL" id="CP137845">
    <property type="protein sequence ID" value="WPB54082.1"/>
    <property type="molecule type" value="Genomic_DNA"/>
</dbReference>
<proteinExistence type="predicted"/>
<dbReference type="SMART" id="SM00318">
    <property type="entry name" value="SNc"/>
    <property type="match status" value="1"/>
</dbReference>
<dbReference type="GeneID" id="94493385"/>
<protein>
    <recommendedName>
        <fullName evidence="2">TNase-like domain-containing protein</fullName>
    </recommendedName>
</protein>